<comment type="caution">
    <text evidence="1">The sequence shown here is derived from an EMBL/GenBank/DDBJ whole genome shotgun (WGS) entry which is preliminary data.</text>
</comment>
<dbReference type="EMBL" id="BLQM01000859">
    <property type="protein sequence ID" value="GMH98432.1"/>
    <property type="molecule type" value="Genomic_DNA"/>
</dbReference>
<evidence type="ECO:0000313" key="2">
    <source>
        <dbReference type="Proteomes" id="UP001162640"/>
    </source>
</evidence>
<protein>
    <submittedName>
        <fullName evidence="1">Uncharacterized protein</fullName>
    </submittedName>
</protein>
<reference evidence="2" key="1">
    <citation type="journal article" date="2023" name="Commun. Biol.">
        <title>Genome analysis of Parmales, the sister group of diatoms, reveals the evolutionary specialization of diatoms from phago-mixotrophs to photoautotrophs.</title>
        <authorList>
            <person name="Ban H."/>
            <person name="Sato S."/>
            <person name="Yoshikawa S."/>
            <person name="Yamada K."/>
            <person name="Nakamura Y."/>
            <person name="Ichinomiya M."/>
            <person name="Sato N."/>
            <person name="Blanc-Mathieu R."/>
            <person name="Endo H."/>
            <person name="Kuwata A."/>
            <person name="Ogata H."/>
        </authorList>
    </citation>
    <scope>NUCLEOTIDE SEQUENCE [LARGE SCALE GENOMIC DNA]</scope>
</reference>
<dbReference type="Proteomes" id="UP001162640">
    <property type="component" value="Unassembled WGS sequence"/>
</dbReference>
<dbReference type="AlphaFoldDB" id="A0A9W7F1T8"/>
<name>A0A9W7F1T8_9STRA</name>
<evidence type="ECO:0000313" key="1">
    <source>
        <dbReference type="EMBL" id="GMH98432.1"/>
    </source>
</evidence>
<gene>
    <name evidence="1" type="ORF">TL16_g13408</name>
</gene>
<feature type="non-terminal residue" evidence="1">
    <location>
        <position position="106"/>
    </location>
</feature>
<proteinExistence type="predicted"/>
<accession>A0A9W7F1T8</accession>
<organism evidence="1 2">
    <name type="scientific">Triparma laevis f. inornata</name>
    <dbReference type="NCBI Taxonomy" id="1714386"/>
    <lineage>
        <taxon>Eukaryota</taxon>
        <taxon>Sar</taxon>
        <taxon>Stramenopiles</taxon>
        <taxon>Ochrophyta</taxon>
        <taxon>Bolidophyceae</taxon>
        <taxon>Parmales</taxon>
        <taxon>Triparmaceae</taxon>
        <taxon>Triparma</taxon>
    </lineage>
</organism>
<feature type="non-terminal residue" evidence="1">
    <location>
        <position position="1"/>
    </location>
</feature>
<sequence>CYCEHTPELVFCISETFLTLSTANAHATVGESCKTMNMLGRVDSKQGAQDYFNIEGAVEFASDYTKIVQTVGGFDALITFIEDAQTRKLKADICAVGYAIREDRRY</sequence>